<dbReference type="EMBL" id="SIJB01000001">
    <property type="protein sequence ID" value="NBI27388.1"/>
    <property type="molecule type" value="Genomic_DNA"/>
</dbReference>
<keyword evidence="4" id="KW-1185">Reference proteome</keyword>
<organism evidence="3 4">
    <name type="scientific">Chengkuizengella marina</name>
    <dbReference type="NCBI Taxonomy" id="2507566"/>
    <lineage>
        <taxon>Bacteria</taxon>
        <taxon>Bacillati</taxon>
        <taxon>Bacillota</taxon>
        <taxon>Bacilli</taxon>
        <taxon>Bacillales</taxon>
        <taxon>Paenibacillaceae</taxon>
        <taxon>Chengkuizengella</taxon>
    </lineage>
</organism>
<evidence type="ECO:0000313" key="3">
    <source>
        <dbReference type="EMBL" id="NBI27388.1"/>
    </source>
</evidence>
<dbReference type="InterPro" id="IPR046118">
    <property type="entry name" value="DUF6115"/>
</dbReference>
<accession>A0A6N9Q1E2</accession>
<keyword evidence="2" id="KW-0472">Membrane</keyword>
<gene>
    <name evidence="3" type="ORF">ERL59_00200</name>
</gene>
<proteinExistence type="predicted"/>
<dbReference type="OrthoDB" id="1682562at2"/>
<feature type="coiled-coil region" evidence="1">
    <location>
        <begin position="33"/>
        <end position="96"/>
    </location>
</feature>
<evidence type="ECO:0000256" key="1">
    <source>
        <dbReference type="SAM" id="Coils"/>
    </source>
</evidence>
<reference evidence="3 4" key="1">
    <citation type="submission" date="2019-01" db="EMBL/GenBank/DDBJ databases">
        <title>Chengkuizengella sp. nov., isolated from deep-sea sediment of East Pacific Ocean.</title>
        <authorList>
            <person name="Yang J."/>
            <person name="Lai Q."/>
            <person name="Shao Z."/>
        </authorList>
    </citation>
    <scope>NUCLEOTIDE SEQUENCE [LARGE SCALE GENOMIC DNA]</scope>
    <source>
        <strain evidence="3 4">YPA3-1-1</strain>
    </source>
</reference>
<evidence type="ECO:0000256" key="2">
    <source>
        <dbReference type="SAM" id="Phobius"/>
    </source>
</evidence>
<dbReference type="RefSeq" id="WP_160643277.1">
    <property type="nucleotide sequence ID" value="NZ_SIJB01000001.1"/>
</dbReference>
<evidence type="ECO:0000313" key="4">
    <source>
        <dbReference type="Proteomes" id="UP000448943"/>
    </source>
</evidence>
<dbReference type="AlphaFoldDB" id="A0A6N9Q1E2"/>
<comment type="caution">
    <text evidence="3">The sequence shown here is derived from an EMBL/GenBank/DDBJ whole genome shotgun (WGS) entry which is preliminary data.</text>
</comment>
<sequence>MLYYIFIFIGITMIVIVKLFVKDQSYHSTNELVEEVNQTVEDFSTELVEENQKIMDRIVRMSEITQDQNSRLTKRVEQLEIQLQKLDKNLQEPNQTPSKQLKDETFNEKENVLKINDRYNDLMKMHHDGKSVQYISNKTGINKGEVQLIINLAKQEGKSRAKA</sequence>
<keyword evidence="2" id="KW-0812">Transmembrane</keyword>
<dbReference type="Proteomes" id="UP000448943">
    <property type="component" value="Unassembled WGS sequence"/>
</dbReference>
<dbReference type="Pfam" id="PF19610">
    <property type="entry name" value="DUF6115"/>
    <property type="match status" value="1"/>
</dbReference>
<keyword evidence="1" id="KW-0175">Coiled coil</keyword>
<protein>
    <submittedName>
        <fullName evidence="3">DUF2802 domain-containing protein</fullName>
    </submittedName>
</protein>
<feature type="transmembrane region" description="Helical" evidence="2">
    <location>
        <begin position="6"/>
        <end position="21"/>
    </location>
</feature>
<name>A0A6N9Q1E2_9BACL</name>
<keyword evidence="2" id="KW-1133">Transmembrane helix</keyword>